<dbReference type="PANTHER" id="PTHR43048:SF6">
    <property type="entry name" value="BLR8189 PROTEIN"/>
    <property type="match status" value="1"/>
</dbReference>
<proteinExistence type="predicted"/>
<dbReference type="InterPro" id="IPR029068">
    <property type="entry name" value="Glyas_Bleomycin-R_OHBP_Dase"/>
</dbReference>
<dbReference type="Gene3D" id="3.10.180.10">
    <property type="entry name" value="2,3-Dihydroxybiphenyl 1,2-Dioxygenase, domain 1"/>
    <property type="match status" value="1"/>
</dbReference>
<dbReference type="InterPro" id="IPR037523">
    <property type="entry name" value="VOC_core"/>
</dbReference>
<dbReference type="SUPFAM" id="SSF54593">
    <property type="entry name" value="Glyoxalase/Bleomycin resistance protein/Dihydroxybiphenyl dioxygenase"/>
    <property type="match status" value="1"/>
</dbReference>
<dbReference type="InterPro" id="IPR004360">
    <property type="entry name" value="Glyas_Fos-R_dOase_dom"/>
</dbReference>
<dbReference type="RefSeq" id="XP_013254264.1">
    <property type="nucleotide sequence ID" value="XM_013398810.1"/>
</dbReference>
<dbReference type="VEuPathDB" id="FungiDB:A1O9_12309"/>
<evidence type="ECO:0000256" key="1">
    <source>
        <dbReference type="ARBA" id="ARBA00022723"/>
    </source>
</evidence>
<dbReference type="Pfam" id="PF00903">
    <property type="entry name" value="Glyoxalase"/>
    <property type="match status" value="1"/>
</dbReference>
<dbReference type="GO" id="GO:0046872">
    <property type="term" value="F:metal ion binding"/>
    <property type="evidence" value="ECO:0007669"/>
    <property type="project" value="UniProtKB-KW"/>
</dbReference>
<comment type="caution">
    <text evidence="3">The sequence shown here is derived from an EMBL/GenBank/DDBJ whole genome shotgun (WGS) entry which is preliminary data.</text>
</comment>
<protein>
    <recommendedName>
        <fullName evidence="2">VOC domain-containing protein</fullName>
    </recommendedName>
</protein>
<reference evidence="3 4" key="1">
    <citation type="submission" date="2013-03" db="EMBL/GenBank/DDBJ databases">
        <title>The Genome Sequence of Exophiala aquamarina CBS 119918.</title>
        <authorList>
            <consortium name="The Broad Institute Genomics Platform"/>
            <person name="Cuomo C."/>
            <person name="de Hoog S."/>
            <person name="Gorbushina A."/>
            <person name="Walker B."/>
            <person name="Young S.K."/>
            <person name="Zeng Q."/>
            <person name="Gargeya S."/>
            <person name="Fitzgerald M."/>
            <person name="Haas B."/>
            <person name="Abouelleil A."/>
            <person name="Allen A.W."/>
            <person name="Alvarado L."/>
            <person name="Arachchi H.M."/>
            <person name="Berlin A.M."/>
            <person name="Chapman S.B."/>
            <person name="Gainer-Dewar J."/>
            <person name="Goldberg J."/>
            <person name="Griggs A."/>
            <person name="Gujja S."/>
            <person name="Hansen M."/>
            <person name="Howarth C."/>
            <person name="Imamovic A."/>
            <person name="Ireland A."/>
            <person name="Larimer J."/>
            <person name="McCowan C."/>
            <person name="Murphy C."/>
            <person name="Pearson M."/>
            <person name="Poon T.W."/>
            <person name="Priest M."/>
            <person name="Roberts A."/>
            <person name="Saif S."/>
            <person name="Shea T."/>
            <person name="Sisk P."/>
            <person name="Sykes S."/>
            <person name="Wortman J."/>
            <person name="Nusbaum C."/>
            <person name="Birren B."/>
        </authorList>
    </citation>
    <scope>NUCLEOTIDE SEQUENCE [LARGE SCALE GENOMIC DNA]</scope>
    <source>
        <strain evidence="3 4">CBS 119918</strain>
    </source>
</reference>
<dbReference type="AlphaFoldDB" id="A0A072NUW9"/>
<dbReference type="InterPro" id="IPR051785">
    <property type="entry name" value="MMCE/EMCE_epimerase"/>
</dbReference>
<accession>A0A072NUW9</accession>
<keyword evidence="1" id="KW-0479">Metal-binding</keyword>
<organism evidence="3 4">
    <name type="scientific">Exophiala aquamarina CBS 119918</name>
    <dbReference type="NCBI Taxonomy" id="1182545"/>
    <lineage>
        <taxon>Eukaryota</taxon>
        <taxon>Fungi</taxon>
        <taxon>Dikarya</taxon>
        <taxon>Ascomycota</taxon>
        <taxon>Pezizomycotina</taxon>
        <taxon>Eurotiomycetes</taxon>
        <taxon>Chaetothyriomycetidae</taxon>
        <taxon>Chaetothyriales</taxon>
        <taxon>Herpotrichiellaceae</taxon>
        <taxon>Exophiala</taxon>
    </lineage>
</organism>
<evidence type="ECO:0000259" key="2">
    <source>
        <dbReference type="PROSITE" id="PS51819"/>
    </source>
</evidence>
<dbReference type="Proteomes" id="UP000027920">
    <property type="component" value="Unassembled WGS sequence"/>
</dbReference>
<dbReference type="PROSITE" id="PS51819">
    <property type="entry name" value="VOC"/>
    <property type="match status" value="1"/>
</dbReference>
<dbReference type="GeneID" id="25287203"/>
<evidence type="ECO:0000313" key="3">
    <source>
        <dbReference type="EMBL" id="KEF51674.1"/>
    </source>
</evidence>
<name>A0A072NUW9_9EURO</name>
<dbReference type="HOGENOM" id="CLU_046006_7_0_1"/>
<sequence length="181" mass="20264">MALSKCSLNHVALSVPSVEAAAEWYQVVFGFRRLRDDVLFSRITDPDKVIFKNKFNADITVIVTTDSDSNTVKVAYLVTEDDTGFELFEFIDPPYRRLVPVSERDPSAFTPEMYCRGGFFHIAITVEDVGATCEIVISNGGTQIGKTIKMGSDRALYLKDPWGNVIELLTRNFVDVVRGNQ</sequence>
<dbReference type="GO" id="GO:0004493">
    <property type="term" value="F:methylmalonyl-CoA epimerase activity"/>
    <property type="evidence" value="ECO:0007669"/>
    <property type="project" value="TreeGrafter"/>
</dbReference>
<feature type="domain" description="VOC" evidence="2">
    <location>
        <begin position="7"/>
        <end position="171"/>
    </location>
</feature>
<dbReference type="STRING" id="1182545.A0A072NUW9"/>
<evidence type="ECO:0000313" key="4">
    <source>
        <dbReference type="Proteomes" id="UP000027920"/>
    </source>
</evidence>
<gene>
    <name evidence="3" type="ORF">A1O9_12309</name>
</gene>
<dbReference type="EMBL" id="AMGV01000022">
    <property type="protein sequence ID" value="KEF51674.1"/>
    <property type="molecule type" value="Genomic_DNA"/>
</dbReference>
<dbReference type="PANTHER" id="PTHR43048">
    <property type="entry name" value="METHYLMALONYL-COA EPIMERASE"/>
    <property type="match status" value="1"/>
</dbReference>
<keyword evidence="4" id="KW-1185">Reference proteome</keyword>
<dbReference type="GO" id="GO:0046491">
    <property type="term" value="P:L-methylmalonyl-CoA metabolic process"/>
    <property type="evidence" value="ECO:0007669"/>
    <property type="project" value="TreeGrafter"/>
</dbReference>